<evidence type="ECO:0000313" key="5">
    <source>
        <dbReference type="EMBL" id="KKQ67020.1"/>
    </source>
</evidence>
<keyword evidence="1 5" id="KW-0489">Methyltransferase</keyword>
<dbReference type="EMBL" id="LBUP01000002">
    <property type="protein sequence ID" value="KKQ67020.1"/>
    <property type="molecule type" value="Genomic_DNA"/>
</dbReference>
<proteinExistence type="predicted"/>
<comment type="caution">
    <text evidence="5">The sequence shown here is derived from an EMBL/GenBank/DDBJ whole genome shotgun (WGS) entry which is preliminary data.</text>
</comment>
<reference evidence="5 6" key="1">
    <citation type="journal article" date="2015" name="Nature">
        <title>rRNA introns, odd ribosomes, and small enigmatic genomes across a large radiation of phyla.</title>
        <authorList>
            <person name="Brown C.T."/>
            <person name="Hug L.A."/>
            <person name="Thomas B.C."/>
            <person name="Sharon I."/>
            <person name="Castelle C.J."/>
            <person name="Singh A."/>
            <person name="Wilkins M.J."/>
            <person name="Williams K.H."/>
            <person name="Banfield J.F."/>
        </authorList>
    </citation>
    <scope>NUCLEOTIDE SEQUENCE [LARGE SCALE GENOMIC DNA]</scope>
</reference>
<evidence type="ECO:0000256" key="2">
    <source>
        <dbReference type="ARBA" id="ARBA00022679"/>
    </source>
</evidence>
<dbReference type="InterPro" id="IPR025714">
    <property type="entry name" value="Methyltranfer_dom"/>
</dbReference>
<gene>
    <name evidence="5" type="ORF">US86_C0002G0137</name>
</gene>
<keyword evidence="3" id="KW-0949">S-adenosyl-L-methionine</keyword>
<evidence type="ECO:0000259" key="4">
    <source>
        <dbReference type="Pfam" id="PF13847"/>
    </source>
</evidence>
<dbReference type="PANTHER" id="PTHR13610">
    <property type="entry name" value="METHYLTRANSFERASE DOMAIN-CONTAINING PROTEIN"/>
    <property type="match status" value="1"/>
</dbReference>
<dbReference type="GO" id="GO:0032259">
    <property type="term" value="P:methylation"/>
    <property type="evidence" value="ECO:0007669"/>
    <property type="project" value="UniProtKB-KW"/>
</dbReference>
<dbReference type="InterPro" id="IPR029063">
    <property type="entry name" value="SAM-dependent_MTases_sf"/>
</dbReference>
<name>A0A0G0JVA2_9BACT</name>
<evidence type="ECO:0000256" key="3">
    <source>
        <dbReference type="ARBA" id="ARBA00022691"/>
    </source>
</evidence>
<protein>
    <submittedName>
        <fullName evidence="5">Putative rRNA methylase family protein</fullName>
    </submittedName>
</protein>
<dbReference type="Gene3D" id="3.40.50.150">
    <property type="entry name" value="Vaccinia Virus protein VP39"/>
    <property type="match status" value="1"/>
</dbReference>
<dbReference type="Proteomes" id="UP000034235">
    <property type="component" value="Unassembled WGS sequence"/>
</dbReference>
<dbReference type="InterPro" id="IPR026170">
    <property type="entry name" value="FAM173A/B"/>
</dbReference>
<dbReference type="AlphaFoldDB" id="A0A0G0JVA2"/>
<keyword evidence="2" id="KW-0808">Transferase</keyword>
<feature type="domain" description="Methyltransferase" evidence="4">
    <location>
        <begin position="48"/>
        <end position="148"/>
    </location>
</feature>
<sequence length="166" mass="18962">MDTQLLIILSLIILSLIGLSWFRGKDAPYVTTKSNKLNDALKGAGVKEGKVFYELGSGDGRVVFEAAKMGARAIGIEESLLRVWYSNYSALKQKMSNTKFIHGDIFKRTYADADIVFIYLLTSAVVRLEMKLKKELKKGSKVVTQTYHFKNWKPIKKIDNFWIYQK</sequence>
<dbReference type="Pfam" id="PF13847">
    <property type="entry name" value="Methyltransf_31"/>
    <property type="match status" value="1"/>
</dbReference>
<dbReference type="SUPFAM" id="SSF53335">
    <property type="entry name" value="S-adenosyl-L-methionine-dependent methyltransferases"/>
    <property type="match status" value="1"/>
</dbReference>
<evidence type="ECO:0000313" key="6">
    <source>
        <dbReference type="Proteomes" id="UP000034235"/>
    </source>
</evidence>
<dbReference type="PANTHER" id="PTHR13610:SF11">
    <property type="entry name" value="METHYLTRANSFERASE DOMAIN-CONTAINING PROTEIN"/>
    <property type="match status" value="1"/>
</dbReference>
<organism evidence="5 6">
    <name type="scientific">Candidatus Daviesbacteria bacterium GW2011_GWA2_38_24</name>
    <dbReference type="NCBI Taxonomy" id="1618422"/>
    <lineage>
        <taxon>Bacteria</taxon>
        <taxon>Candidatus Daviesiibacteriota</taxon>
    </lineage>
</organism>
<accession>A0A0G0JVA2</accession>
<dbReference type="GO" id="GO:0016279">
    <property type="term" value="F:protein-lysine N-methyltransferase activity"/>
    <property type="evidence" value="ECO:0007669"/>
    <property type="project" value="InterPro"/>
</dbReference>
<evidence type="ECO:0000256" key="1">
    <source>
        <dbReference type="ARBA" id="ARBA00022603"/>
    </source>
</evidence>